<name>A0A495MPT3_9FLAO</name>
<proteinExistence type="predicted"/>
<keyword evidence="4" id="KW-1185">Reference proteome</keyword>
<dbReference type="Gene3D" id="2.60.120.1130">
    <property type="match status" value="1"/>
</dbReference>
<gene>
    <name evidence="3" type="ORF">CLV94_1913</name>
</gene>
<dbReference type="InterPro" id="IPR024618">
    <property type="entry name" value="DUF3857"/>
</dbReference>
<dbReference type="Gene3D" id="2.60.40.3140">
    <property type="match status" value="1"/>
</dbReference>
<organism evidence="3 4">
    <name type="scientific">Flavobacterium endophyticum</name>
    <dbReference type="NCBI Taxonomy" id="1540163"/>
    <lineage>
        <taxon>Bacteria</taxon>
        <taxon>Pseudomonadati</taxon>
        <taxon>Bacteroidota</taxon>
        <taxon>Flavobacteriia</taxon>
        <taxon>Flavobacteriales</taxon>
        <taxon>Flavobacteriaceae</taxon>
        <taxon>Flavobacterium</taxon>
    </lineage>
</organism>
<accession>A0A495MPT3</accession>
<dbReference type="Gene3D" id="3.10.620.30">
    <property type="match status" value="1"/>
</dbReference>
<dbReference type="Proteomes" id="UP000277579">
    <property type="component" value="Unassembled WGS sequence"/>
</dbReference>
<dbReference type="EMBL" id="RBLC01000001">
    <property type="protein sequence ID" value="RKS26843.1"/>
    <property type="molecule type" value="Genomic_DNA"/>
</dbReference>
<evidence type="ECO:0000313" key="3">
    <source>
        <dbReference type="EMBL" id="RKS26843.1"/>
    </source>
</evidence>
<feature type="signal peptide" evidence="1">
    <location>
        <begin position="1"/>
        <end position="21"/>
    </location>
</feature>
<evidence type="ECO:0000259" key="2">
    <source>
        <dbReference type="Pfam" id="PF12969"/>
    </source>
</evidence>
<reference evidence="3 4" key="1">
    <citation type="submission" date="2018-10" db="EMBL/GenBank/DDBJ databases">
        <title>Genomic Encyclopedia of Archaeal and Bacterial Type Strains, Phase II (KMG-II): from individual species to whole genera.</title>
        <authorList>
            <person name="Goeker M."/>
        </authorList>
    </citation>
    <scope>NUCLEOTIDE SEQUENCE [LARGE SCALE GENOMIC DNA]</scope>
    <source>
        <strain evidence="3 4">DSM 29537</strain>
    </source>
</reference>
<comment type="caution">
    <text evidence="3">The sequence shown here is derived from an EMBL/GenBank/DDBJ whole genome shotgun (WGS) entry which is preliminary data.</text>
</comment>
<feature type="domain" description="DUF3857" evidence="2">
    <location>
        <begin position="69"/>
        <end position="231"/>
    </location>
</feature>
<dbReference type="AlphaFoldDB" id="A0A495MPT3"/>
<evidence type="ECO:0000313" key="4">
    <source>
        <dbReference type="Proteomes" id="UP000277579"/>
    </source>
</evidence>
<dbReference type="RefSeq" id="WP_121376130.1">
    <property type="nucleotide sequence ID" value="NZ_RBLC01000001.1"/>
</dbReference>
<protein>
    <submittedName>
        <fullName evidence="3">Uncharacterized protein DUF3857</fullName>
    </submittedName>
</protein>
<sequence length="649" mass="75035">MKKNLLTICLFLFALCAFGQAKYELGKVTIEELKEKKHPKDTAAVAAILFKNGKTYFDVDSERNWILVTEVETRIKIYKKDGYSLANQQVGYYTGGKQVRLFFDDAVTYNLVGDKIEKTKLKSDGEFTEKVTEDYSYKKIALPNVKEGSIIEYKYTLKTPYFALMNDWYFQYPIPANHVQYKTTIPEYFFYNVFMKGYLPVNSTAPIKSRNNQLGFDEVITSYSIDDVKAIKQEPYVNNMDNYTSMIQMELASTYYPQRGSESYATDWETVAKKIYEYKDFGDELKATSYFEKDLDAVLKDIPSREDRVNAIFDYVKSRMNWNERFGYYCNVGVKKAYAEKVGNVAEINLMLVAMLRYAEIKANPVLVSTRSNGIALFPNRGAYNYVVAAIELENKEVLLLDATTKNALPDILPVRALNWTGRMIRRDKTSVEIGLMPKMKSKEVINVIASIDTDGKVTGKVREQYFDYNAYSFREHYLTMPKDKYLEQMEKRYNGIEVEDYSTANDKDLSKPMMESYSFAHSNVVEHIGNKAYFSPMLHYTQTENPFKDETREFPIDFVYPSQDKYSFAITIPEGYEIESLPTPLAIAMEENIGSFKYNISQAGRQIQVSAAIEINYANIPADFYVTLRDFYKKMLEKQNEKVVLKKV</sequence>
<feature type="chain" id="PRO_5019775609" evidence="1">
    <location>
        <begin position="22"/>
        <end position="649"/>
    </location>
</feature>
<dbReference type="OrthoDB" id="98874at2"/>
<evidence type="ECO:0000256" key="1">
    <source>
        <dbReference type="SAM" id="SignalP"/>
    </source>
</evidence>
<keyword evidence="1" id="KW-0732">Signal</keyword>
<dbReference type="Pfam" id="PF12969">
    <property type="entry name" value="DUF3857"/>
    <property type="match status" value="1"/>
</dbReference>